<dbReference type="InterPro" id="IPR011701">
    <property type="entry name" value="MFS"/>
</dbReference>
<feature type="transmembrane region" description="Helical" evidence="6">
    <location>
        <begin position="79"/>
        <end position="97"/>
    </location>
</feature>
<dbReference type="Gene3D" id="1.20.1250.20">
    <property type="entry name" value="MFS general substrate transporter like domains"/>
    <property type="match status" value="2"/>
</dbReference>
<dbReference type="PANTHER" id="PTHR23520:SF5">
    <property type="entry name" value="TRANSPORTER, PUTATIVE (AFU_ORTHOLOGUE AFUA_3G04000)-RELATED"/>
    <property type="match status" value="1"/>
</dbReference>
<organism evidence="8 9">
    <name type="scientific">Clostridium aciditolerans</name>
    <dbReference type="NCBI Taxonomy" id="339861"/>
    <lineage>
        <taxon>Bacteria</taxon>
        <taxon>Bacillati</taxon>
        <taxon>Bacillota</taxon>
        <taxon>Clostridia</taxon>
        <taxon>Eubacteriales</taxon>
        <taxon>Clostridiaceae</taxon>
        <taxon>Clostridium</taxon>
    </lineage>
</organism>
<feature type="transmembrane region" description="Helical" evidence="6">
    <location>
        <begin position="103"/>
        <end position="125"/>
    </location>
</feature>
<dbReference type="InterPro" id="IPR020846">
    <property type="entry name" value="MFS_dom"/>
</dbReference>
<sequence>MRGKKDQQRISKNAVLYFYTIAFYYISLGAFSMLQGIYIKELNLGEGYLGLILSSRILATAAFSIPAAVIVNRWGKKKAILLGVFLVPVTSMLQGYFENSLLMIIFAVIQGCAMAFLMVAEGPFFMENGTPNNRLKLFSYSFADNVFATMVGYFISGHVSEKLNMIMGSIVSLKYSIVLSALMGLVACIFAAMIKDKKIVAQKAESNFYKNAVSLIKEKGPLRFIIYNFIIGFGAGLVVPYFNVYLKYKVNTSTNQIGIIMSLAEVAMGIGGLITPIIAQKHGKVKTIIVCQIVSVPFLMLIAVPPSLIVVSLALFVRNALMNMSGPIVNNMAMELVQEHQRSVFASINNISSNLSRALSAVIAGFIMKYFANGYEIPYFITAVMYVAATLYFYKSFKTFDVKVKKL</sequence>
<proteinExistence type="predicted"/>
<keyword evidence="3 6" id="KW-0812">Transmembrane</keyword>
<evidence type="ECO:0000313" key="8">
    <source>
        <dbReference type="EMBL" id="MBI6872586.1"/>
    </source>
</evidence>
<feature type="transmembrane region" description="Helical" evidence="6">
    <location>
        <begin position="175"/>
        <end position="194"/>
    </location>
</feature>
<accession>A0A934HQG5</accession>
<evidence type="ECO:0000256" key="2">
    <source>
        <dbReference type="ARBA" id="ARBA00022448"/>
    </source>
</evidence>
<dbReference type="RefSeq" id="WP_211142087.1">
    <property type="nucleotide sequence ID" value="NZ_JAEEGB010000007.1"/>
</dbReference>
<dbReference type="PROSITE" id="PS50850">
    <property type="entry name" value="MFS"/>
    <property type="match status" value="1"/>
</dbReference>
<keyword evidence="2" id="KW-0813">Transport</keyword>
<keyword evidence="4 6" id="KW-1133">Transmembrane helix</keyword>
<dbReference type="Proteomes" id="UP000622687">
    <property type="component" value="Unassembled WGS sequence"/>
</dbReference>
<evidence type="ECO:0000256" key="3">
    <source>
        <dbReference type="ARBA" id="ARBA00022692"/>
    </source>
</evidence>
<feature type="transmembrane region" description="Helical" evidence="6">
    <location>
        <begin position="290"/>
        <end position="317"/>
    </location>
</feature>
<comment type="subcellular location">
    <subcellularLocation>
        <location evidence="1">Cell membrane</location>
        <topology evidence="1">Multi-pass membrane protein</topology>
    </subcellularLocation>
</comment>
<name>A0A934HQG5_9CLOT</name>
<dbReference type="GO" id="GO:0005886">
    <property type="term" value="C:plasma membrane"/>
    <property type="evidence" value="ECO:0007669"/>
    <property type="project" value="UniProtKB-SubCell"/>
</dbReference>
<feature type="transmembrane region" description="Helical" evidence="6">
    <location>
        <begin position="51"/>
        <end position="72"/>
    </location>
</feature>
<dbReference type="GO" id="GO:0022857">
    <property type="term" value="F:transmembrane transporter activity"/>
    <property type="evidence" value="ECO:0007669"/>
    <property type="project" value="InterPro"/>
</dbReference>
<feature type="transmembrane region" description="Helical" evidence="6">
    <location>
        <begin position="137"/>
        <end position="155"/>
    </location>
</feature>
<dbReference type="SUPFAM" id="SSF103473">
    <property type="entry name" value="MFS general substrate transporter"/>
    <property type="match status" value="1"/>
</dbReference>
<protein>
    <submittedName>
        <fullName evidence="8">MFS transporter</fullName>
    </submittedName>
</protein>
<feature type="transmembrane region" description="Helical" evidence="6">
    <location>
        <begin position="224"/>
        <end position="245"/>
    </location>
</feature>
<feature type="transmembrane region" description="Helical" evidence="6">
    <location>
        <begin position="377"/>
        <end position="394"/>
    </location>
</feature>
<reference evidence="8" key="1">
    <citation type="submission" date="2020-12" db="EMBL/GenBank/DDBJ databases">
        <title>Clostridium thailandense sp. nov., a novel acetogenic bacterium isolated from peat land soil in Thailand.</title>
        <authorList>
            <person name="Chaikitkaew S."/>
            <person name="Birkeland N.K."/>
        </authorList>
    </citation>
    <scope>NUCLEOTIDE SEQUENCE</scope>
    <source>
        <strain evidence="8">DSM 17425</strain>
    </source>
</reference>
<dbReference type="Pfam" id="PF07690">
    <property type="entry name" value="MFS_1"/>
    <property type="match status" value="2"/>
</dbReference>
<comment type="caution">
    <text evidence="8">The sequence shown here is derived from an EMBL/GenBank/DDBJ whole genome shotgun (WGS) entry which is preliminary data.</text>
</comment>
<dbReference type="PANTHER" id="PTHR23520">
    <property type="entry name" value="TRANSPORTER, PUTATIVE (AFU_ORTHOLOGUE AFUA_3G04000)-RELATED"/>
    <property type="match status" value="1"/>
</dbReference>
<evidence type="ECO:0000256" key="6">
    <source>
        <dbReference type="SAM" id="Phobius"/>
    </source>
</evidence>
<dbReference type="EMBL" id="JAEEGB010000007">
    <property type="protein sequence ID" value="MBI6872586.1"/>
    <property type="molecule type" value="Genomic_DNA"/>
</dbReference>
<evidence type="ECO:0000256" key="1">
    <source>
        <dbReference type="ARBA" id="ARBA00004651"/>
    </source>
</evidence>
<gene>
    <name evidence="8" type="ORF">I6U51_07650</name>
</gene>
<feature type="transmembrane region" description="Helical" evidence="6">
    <location>
        <begin position="257"/>
        <end position="278"/>
    </location>
</feature>
<keyword evidence="9" id="KW-1185">Reference proteome</keyword>
<feature type="transmembrane region" description="Helical" evidence="6">
    <location>
        <begin position="16"/>
        <end position="39"/>
    </location>
</feature>
<keyword evidence="5 6" id="KW-0472">Membrane</keyword>
<evidence type="ECO:0000313" key="9">
    <source>
        <dbReference type="Proteomes" id="UP000622687"/>
    </source>
</evidence>
<evidence type="ECO:0000259" key="7">
    <source>
        <dbReference type="PROSITE" id="PS50850"/>
    </source>
</evidence>
<feature type="domain" description="Major facilitator superfamily (MFS) profile" evidence="7">
    <location>
        <begin position="13"/>
        <end position="401"/>
    </location>
</feature>
<evidence type="ECO:0000256" key="4">
    <source>
        <dbReference type="ARBA" id="ARBA00022989"/>
    </source>
</evidence>
<evidence type="ECO:0000256" key="5">
    <source>
        <dbReference type="ARBA" id="ARBA00023136"/>
    </source>
</evidence>
<dbReference type="AlphaFoldDB" id="A0A934HQG5"/>
<dbReference type="InterPro" id="IPR036259">
    <property type="entry name" value="MFS_trans_sf"/>
</dbReference>